<evidence type="ECO:0000313" key="2">
    <source>
        <dbReference type="EMBL" id="KIK22496.1"/>
    </source>
</evidence>
<proteinExistence type="predicted"/>
<dbReference type="HOGENOM" id="CLU_1434961_0_0_1"/>
<feature type="region of interest" description="Disordered" evidence="1">
    <location>
        <begin position="1"/>
        <end position="20"/>
    </location>
</feature>
<sequence>MSLVAFADGRPKDGQQQGPTMQLAKHAHRNIIEPSEISVSTQICFPPRSPEAELEIHLILERVAVYDIGRCTIQMAEAYRQDYDSVEPPHRQINKEAVFINFHAQEAPNASSAYLVLVCVDVYDVVFGLIIETETAMVATLSSFQEAVLCVSAFGTAVTVWYDGENVGLDNHVISLLTADPAFSFRDPR</sequence>
<reference evidence="3" key="2">
    <citation type="submission" date="2015-01" db="EMBL/GenBank/DDBJ databases">
        <title>Evolutionary Origins and Diversification of the Mycorrhizal Mutualists.</title>
        <authorList>
            <consortium name="DOE Joint Genome Institute"/>
            <consortium name="Mycorrhizal Genomics Consortium"/>
            <person name="Kohler A."/>
            <person name="Kuo A."/>
            <person name="Nagy L.G."/>
            <person name="Floudas D."/>
            <person name="Copeland A."/>
            <person name="Barry K.W."/>
            <person name="Cichocki N."/>
            <person name="Veneault-Fourrey C."/>
            <person name="LaButti K."/>
            <person name="Lindquist E.A."/>
            <person name="Lipzen A."/>
            <person name="Lundell T."/>
            <person name="Morin E."/>
            <person name="Murat C."/>
            <person name="Riley R."/>
            <person name="Ohm R."/>
            <person name="Sun H."/>
            <person name="Tunlid A."/>
            <person name="Henrissat B."/>
            <person name="Grigoriev I.V."/>
            <person name="Hibbett D.S."/>
            <person name="Martin F."/>
        </authorList>
    </citation>
    <scope>NUCLEOTIDE SEQUENCE [LARGE SCALE GENOMIC DNA]</scope>
    <source>
        <strain evidence="3">441</strain>
    </source>
</reference>
<evidence type="ECO:0000313" key="3">
    <source>
        <dbReference type="Proteomes" id="UP000054018"/>
    </source>
</evidence>
<keyword evidence="3" id="KW-1185">Reference proteome</keyword>
<organism evidence="2 3">
    <name type="scientific">Pisolithus microcarpus 441</name>
    <dbReference type="NCBI Taxonomy" id="765257"/>
    <lineage>
        <taxon>Eukaryota</taxon>
        <taxon>Fungi</taxon>
        <taxon>Dikarya</taxon>
        <taxon>Basidiomycota</taxon>
        <taxon>Agaricomycotina</taxon>
        <taxon>Agaricomycetes</taxon>
        <taxon>Agaricomycetidae</taxon>
        <taxon>Boletales</taxon>
        <taxon>Sclerodermatineae</taxon>
        <taxon>Pisolithaceae</taxon>
        <taxon>Pisolithus</taxon>
    </lineage>
</organism>
<dbReference type="EMBL" id="KN833738">
    <property type="protein sequence ID" value="KIK22496.1"/>
    <property type="molecule type" value="Genomic_DNA"/>
</dbReference>
<evidence type="ECO:0000256" key="1">
    <source>
        <dbReference type="SAM" id="MobiDB-lite"/>
    </source>
</evidence>
<protein>
    <submittedName>
        <fullName evidence="2">Uncharacterized protein</fullName>
    </submittedName>
</protein>
<accession>A0A0C9Z0G8</accession>
<name>A0A0C9Z0G8_9AGAM</name>
<dbReference type="AlphaFoldDB" id="A0A0C9Z0G8"/>
<dbReference type="Proteomes" id="UP000054018">
    <property type="component" value="Unassembled WGS sequence"/>
</dbReference>
<gene>
    <name evidence="2" type="ORF">PISMIDRAFT_11525</name>
</gene>
<reference evidence="2 3" key="1">
    <citation type="submission" date="2014-04" db="EMBL/GenBank/DDBJ databases">
        <authorList>
            <consortium name="DOE Joint Genome Institute"/>
            <person name="Kuo A."/>
            <person name="Kohler A."/>
            <person name="Costa M.D."/>
            <person name="Nagy L.G."/>
            <person name="Floudas D."/>
            <person name="Copeland A."/>
            <person name="Barry K.W."/>
            <person name="Cichocki N."/>
            <person name="Veneault-Fourrey C."/>
            <person name="LaButti K."/>
            <person name="Lindquist E.A."/>
            <person name="Lipzen A."/>
            <person name="Lundell T."/>
            <person name="Morin E."/>
            <person name="Murat C."/>
            <person name="Sun H."/>
            <person name="Tunlid A."/>
            <person name="Henrissat B."/>
            <person name="Grigoriev I.V."/>
            <person name="Hibbett D.S."/>
            <person name="Martin F."/>
            <person name="Nordberg H.P."/>
            <person name="Cantor M.N."/>
            <person name="Hua S.X."/>
        </authorList>
    </citation>
    <scope>NUCLEOTIDE SEQUENCE [LARGE SCALE GENOMIC DNA]</scope>
    <source>
        <strain evidence="2 3">441</strain>
    </source>
</reference>